<dbReference type="AlphaFoldDB" id="M2N5T9"/>
<evidence type="ECO:0000313" key="2">
    <source>
        <dbReference type="Proteomes" id="UP000011761"/>
    </source>
</evidence>
<proteinExistence type="predicted"/>
<dbReference type="HOGENOM" id="CLU_579976_0_0_1"/>
<dbReference type="EMBL" id="KB445559">
    <property type="protein sequence ID" value="EMC94135.1"/>
    <property type="molecule type" value="Genomic_DNA"/>
</dbReference>
<organism evidence="1 2">
    <name type="scientific">Baudoinia panamericana (strain UAMH 10762)</name>
    <name type="common">Angels' share fungus</name>
    <name type="synonym">Baudoinia compniacensis (strain UAMH 10762)</name>
    <dbReference type="NCBI Taxonomy" id="717646"/>
    <lineage>
        <taxon>Eukaryota</taxon>
        <taxon>Fungi</taxon>
        <taxon>Dikarya</taxon>
        <taxon>Ascomycota</taxon>
        <taxon>Pezizomycotina</taxon>
        <taxon>Dothideomycetes</taxon>
        <taxon>Dothideomycetidae</taxon>
        <taxon>Mycosphaerellales</taxon>
        <taxon>Teratosphaeriaceae</taxon>
        <taxon>Baudoinia</taxon>
    </lineage>
</organism>
<dbReference type="Proteomes" id="UP000011761">
    <property type="component" value="Unassembled WGS sequence"/>
</dbReference>
<dbReference type="RefSeq" id="XP_007678560.1">
    <property type="nucleotide sequence ID" value="XM_007680370.1"/>
</dbReference>
<gene>
    <name evidence="1" type="ORF">BAUCODRAFT_26333</name>
</gene>
<sequence>MESKPSLNALSPELIATISENCDNATLRNLRHADSLPIIFGLVNRPLSAASLDAFGKRFSAKRSHLFSDFGLRALVDIAASPHLARHIKHVELVTQQLTQETATSPSPRNALITRSPWSITLEKGRRLDSAAVEAAWGPWLDEEGLLNTAVPVSLLSTAFATLAPHRDSFRVTMDVREGPINRGRLRRAYGQATLCQQLGKDASCLRMDDIGTNHEDTVTAVAKAIEQTSFPVADPAFRAIAVLPELHQAGIGHHSSPAWSAVDTLQLNLTKDGAFGSACASTAPEQWMAAMSGLRYLMLRCSYSFGGMNPHDRKLERLGKALQLTPVCQLWLDFVMVPGSQVIKLLAPITSQIMDLRISDSTLQSDYDWQTTMRYIANNLGLDRLELKDISSVDSEWSWAGMGPYLRFGPHFESEHIVVHKAEEVKRALCDLATVHSQHKSLKTSKRATAWRLGQYRRSINWPMERRSSR</sequence>
<reference evidence="1 2" key="1">
    <citation type="journal article" date="2012" name="PLoS Pathog.">
        <title>Diverse lifestyles and strategies of plant pathogenesis encoded in the genomes of eighteen Dothideomycetes fungi.</title>
        <authorList>
            <person name="Ohm R.A."/>
            <person name="Feau N."/>
            <person name="Henrissat B."/>
            <person name="Schoch C.L."/>
            <person name="Horwitz B.A."/>
            <person name="Barry K.W."/>
            <person name="Condon B.J."/>
            <person name="Copeland A.C."/>
            <person name="Dhillon B."/>
            <person name="Glaser F."/>
            <person name="Hesse C.N."/>
            <person name="Kosti I."/>
            <person name="LaButti K."/>
            <person name="Lindquist E.A."/>
            <person name="Lucas S."/>
            <person name="Salamov A.A."/>
            <person name="Bradshaw R.E."/>
            <person name="Ciuffetti L."/>
            <person name="Hamelin R.C."/>
            <person name="Kema G.H.J."/>
            <person name="Lawrence C."/>
            <person name="Scott J.A."/>
            <person name="Spatafora J.W."/>
            <person name="Turgeon B.G."/>
            <person name="de Wit P.J.G.M."/>
            <person name="Zhong S."/>
            <person name="Goodwin S.B."/>
            <person name="Grigoriev I.V."/>
        </authorList>
    </citation>
    <scope>NUCLEOTIDE SEQUENCE [LARGE SCALE GENOMIC DNA]</scope>
    <source>
        <strain evidence="1 2">UAMH 10762</strain>
    </source>
</reference>
<dbReference type="KEGG" id="bcom:BAUCODRAFT_26333"/>
<dbReference type="GeneID" id="19110410"/>
<keyword evidence="2" id="KW-1185">Reference proteome</keyword>
<accession>M2N5T9</accession>
<protein>
    <submittedName>
        <fullName evidence="1">Uncharacterized protein</fullName>
    </submittedName>
</protein>
<evidence type="ECO:0000313" key="1">
    <source>
        <dbReference type="EMBL" id="EMC94135.1"/>
    </source>
</evidence>
<name>M2N5T9_BAUPA</name>